<feature type="transmembrane region" description="Helical" evidence="1">
    <location>
        <begin position="7"/>
        <end position="27"/>
    </location>
</feature>
<dbReference type="EMBL" id="JPVN01000019">
    <property type="protein sequence ID" value="KGR77397.1"/>
    <property type="molecule type" value="Genomic_DNA"/>
</dbReference>
<protein>
    <submittedName>
        <fullName evidence="2">Uncharacterized protein</fullName>
    </submittedName>
</protein>
<dbReference type="OrthoDB" id="2476187at2"/>
<evidence type="ECO:0000313" key="2">
    <source>
        <dbReference type="EMBL" id="KGR77397.1"/>
    </source>
</evidence>
<keyword evidence="1" id="KW-0472">Membrane</keyword>
<dbReference type="AlphaFoldDB" id="A0A0A3IRE2"/>
<feature type="transmembrane region" description="Helical" evidence="1">
    <location>
        <begin position="47"/>
        <end position="70"/>
    </location>
</feature>
<keyword evidence="1" id="KW-1133">Transmembrane helix</keyword>
<sequence>MIGNKIAFFSSLVLLSICMLLFFPYPNHPMYGMRSSFMSFPIRDHEGYIMLGIFGSILFVIAMILLVIGLKKYHFRSVLLVAIIYSLLPNALIFIYQETFATGIYAVSYDQMGRCEFDTIDEDLKIMEGECQLELKNHSNKPVTFELEFLDSYIAKENRSESLMNVAGPFAITIEGNQKKLIDLKETLDVSTIPNHIHSGYSNNVHIKIIDNKASRILSGL</sequence>
<organism evidence="2 3">
    <name type="scientific">Ureibacillus manganicus DSM 26584</name>
    <dbReference type="NCBI Taxonomy" id="1384049"/>
    <lineage>
        <taxon>Bacteria</taxon>
        <taxon>Bacillati</taxon>
        <taxon>Bacillota</taxon>
        <taxon>Bacilli</taxon>
        <taxon>Bacillales</taxon>
        <taxon>Caryophanaceae</taxon>
        <taxon>Ureibacillus</taxon>
    </lineage>
</organism>
<feature type="transmembrane region" description="Helical" evidence="1">
    <location>
        <begin position="77"/>
        <end position="96"/>
    </location>
</feature>
<evidence type="ECO:0000256" key="1">
    <source>
        <dbReference type="SAM" id="Phobius"/>
    </source>
</evidence>
<name>A0A0A3IRE2_9BACL</name>
<dbReference type="STRING" id="1384049.CD29_15125"/>
<proteinExistence type="predicted"/>
<dbReference type="Proteomes" id="UP000030416">
    <property type="component" value="Unassembled WGS sequence"/>
</dbReference>
<gene>
    <name evidence="2" type="ORF">CD29_15125</name>
</gene>
<evidence type="ECO:0000313" key="3">
    <source>
        <dbReference type="Proteomes" id="UP000030416"/>
    </source>
</evidence>
<comment type="caution">
    <text evidence="2">The sequence shown here is derived from an EMBL/GenBank/DDBJ whole genome shotgun (WGS) entry which is preliminary data.</text>
</comment>
<dbReference type="eggNOG" id="ENOG5031CKQ">
    <property type="taxonomic scope" value="Bacteria"/>
</dbReference>
<keyword evidence="1" id="KW-0812">Transmembrane</keyword>
<reference evidence="2 3" key="1">
    <citation type="submission" date="2014-02" db="EMBL/GenBank/DDBJ databases">
        <title>Draft genome sequence of Lysinibacillus manganicus DSM 26584T.</title>
        <authorList>
            <person name="Zhang F."/>
            <person name="Wang G."/>
            <person name="Zhang L."/>
        </authorList>
    </citation>
    <scope>NUCLEOTIDE SEQUENCE [LARGE SCALE GENOMIC DNA]</scope>
    <source>
        <strain evidence="2 3">DSM 26584</strain>
    </source>
</reference>
<keyword evidence="3" id="KW-1185">Reference proteome</keyword>
<accession>A0A0A3IRE2</accession>